<protein>
    <submittedName>
        <fullName evidence="2">Uncharacterized protein</fullName>
    </submittedName>
</protein>
<comment type="caution">
    <text evidence="2">The sequence shown here is derived from an EMBL/GenBank/DDBJ whole genome shotgun (WGS) entry which is preliminary data.</text>
</comment>
<dbReference type="OrthoDB" id="117447at2759"/>
<organism evidence="2 3">
    <name type="scientific">Pythium oligandrum</name>
    <name type="common">Mycoparasitic fungus</name>
    <dbReference type="NCBI Taxonomy" id="41045"/>
    <lineage>
        <taxon>Eukaryota</taxon>
        <taxon>Sar</taxon>
        <taxon>Stramenopiles</taxon>
        <taxon>Oomycota</taxon>
        <taxon>Peronosporomycetes</taxon>
        <taxon>Pythiales</taxon>
        <taxon>Pythiaceae</taxon>
        <taxon>Pythium</taxon>
    </lineage>
</organism>
<evidence type="ECO:0000313" key="2">
    <source>
        <dbReference type="EMBL" id="TMW59880.1"/>
    </source>
</evidence>
<evidence type="ECO:0000313" key="3">
    <source>
        <dbReference type="Proteomes" id="UP000794436"/>
    </source>
</evidence>
<dbReference type="AlphaFoldDB" id="A0A8K1FDX1"/>
<sequence>MASKETKRAPLKNVSRERMKIEFRYLRELLVQLERERFDLFRASRVRRAVSQRAIAEEEYEKRKQAERLNAQLRDKLNEQTAVVEYLKELINRLSDQVDDVYGCCHSHFDRELFSRFNNDILEGYRMTDSIVDTADWRDEATHGLWQVATRVGRHNGRSHTVLEVQKRFWTPSFPFVQGEGELKSWKYAPQFYSSSPLSIDEIVVQETALMVRCHHPYLYRGKDVNIAIDSLMKRFVERSREVRVWRSKIAGESTDQEQVMLVEVVGWSVIQPFADGVVTHVCAHIVPKVLETNCTGLTPQENDERTREFAEYATKMLQTDASQVIKDLNSVEYDPQVGR</sequence>
<keyword evidence="1" id="KW-0175">Coiled coil</keyword>
<gene>
    <name evidence="2" type="ORF">Poli38472_004949</name>
</gene>
<reference evidence="2" key="1">
    <citation type="submission" date="2019-03" db="EMBL/GenBank/DDBJ databases">
        <title>Long read genome sequence of the mycoparasitic Pythium oligandrum ATCC 38472 isolated from sugarbeet rhizosphere.</title>
        <authorList>
            <person name="Gaulin E."/>
        </authorList>
    </citation>
    <scope>NUCLEOTIDE SEQUENCE</scope>
    <source>
        <strain evidence="2">ATCC 38472_TT</strain>
    </source>
</reference>
<dbReference type="EMBL" id="SPLM01000109">
    <property type="protein sequence ID" value="TMW59880.1"/>
    <property type="molecule type" value="Genomic_DNA"/>
</dbReference>
<proteinExistence type="predicted"/>
<evidence type="ECO:0000256" key="1">
    <source>
        <dbReference type="SAM" id="Coils"/>
    </source>
</evidence>
<accession>A0A8K1FDX1</accession>
<name>A0A8K1FDX1_PYTOL</name>
<dbReference type="Proteomes" id="UP000794436">
    <property type="component" value="Unassembled WGS sequence"/>
</dbReference>
<feature type="coiled-coil region" evidence="1">
    <location>
        <begin position="16"/>
        <end position="83"/>
    </location>
</feature>
<keyword evidence="3" id="KW-1185">Reference proteome</keyword>